<dbReference type="GO" id="GO:0016020">
    <property type="term" value="C:membrane"/>
    <property type="evidence" value="ECO:0007669"/>
    <property type="project" value="InterPro"/>
</dbReference>
<dbReference type="Pfam" id="PF02518">
    <property type="entry name" value="HATPase_c"/>
    <property type="match status" value="1"/>
</dbReference>
<feature type="domain" description="Histidine kinase/HSP90-like ATPase" evidence="2">
    <location>
        <begin position="469"/>
        <end position="579"/>
    </location>
</feature>
<feature type="transmembrane region" description="Helical" evidence="1">
    <location>
        <begin position="12"/>
        <end position="34"/>
    </location>
</feature>
<keyword evidence="4" id="KW-0808">Transferase</keyword>
<evidence type="ECO:0000313" key="4">
    <source>
        <dbReference type="EMBL" id="MCC2136529.1"/>
    </source>
</evidence>
<dbReference type="InterPro" id="IPR010559">
    <property type="entry name" value="Sig_transdc_His_kin_internal"/>
</dbReference>
<organism evidence="4 5">
    <name type="scientific">Hominenteromicrobium mulieris</name>
    <dbReference type="NCBI Taxonomy" id="2885357"/>
    <lineage>
        <taxon>Bacteria</taxon>
        <taxon>Bacillati</taxon>
        <taxon>Bacillota</taxon>
        <taxon>Clostridia</taxon>
        <taxon>Eubacteriales</taxon>
        <taxon>Oscillospiraceae</taxon>
        <taxon>Hominenteromicrobium</taxon>
    </lineage>
</organism>
<protein>
    <submittedName>
        <fullName evidence="4">Histidine kinase</fullName>
    </submittedName>
</protein>
<dbReference type="SUPFAM" id="SSF55874">
    <property type="entry name" value="ATPase domain of HSP90 chaperone/DNA topoisomerase II/histidine kinase"/>
    <property type="match status" value="1"/>
</dbReference>
<keyword evidence="1" id="KW-0812">Transmembrane</keyword>
<dbReference type="PANTHER" id="PTHR34220:SF7">
    <property type="entry name" value="SENSOR HISTIDINE KINASE YPDA"/>
    <property type="match status" value="1"/>
</dbReference>
<evidence type="ECO:0000259" key="2">
    <source>
        <dbReference type="Pfam" id="PF02518"/>
    </source>
</evidence>
<dbReference type="EMBL" id="JAJEQC010000004">
    <property type="protein sequence ID" value="MCC2136529.1"/>
    <property type="molecule type" value="Genomic_DNA"/>
</dbReference>
<dbReference type="GO" id="GO:0000155">
    <property type="term" value="F:phosphorelay sensor kinase activity"/>
    <property type="evidence" value="ECO:0007669"/>
    <property type="project" value="InterPro"/>
</dbReference>
<feature type="domain" description="Signal transduction histidine kinase internal region" evidence="3">
    <location>
        <begin position="376"/>
        <end position="450"/>
    </location>
</feature>
<reference evidence="4" key="1">
    <citation type="submission" date="2021-10" db="EMBL/GenBank/DDBJ databases">
        <title>Anaerobic single-cell dispensing facilitates the cultivation of human gut bacteria.</title>
        <authorList>
            <person name="Afrizal A."/>
        </authorList>
    </citation>
    <scope>NUCLEOTIDE SEQUENCE</scope>
    <source>
        <strain evidence="4">CLA-AA-H250</strain>
    </source>
</reference>
<dbReference type="Pfam" id="PF06580">
    <property type="entry name" value="His_kinase"/>
    <property type="match status" value="1"/>
</dbReference>
<dbReference type="PANTHER" id="PTHR34220">
    <property type="entry name" value="SENSOR HISTIDINE KINASE YPDA"/>
    <property type="match status" value="1"/>
</dbReference>
<dbReference type="InterPro" id="IPR036890">
    <property type="entry name" value="HATPase_C_sf"/>
</dbReference>
<name>A0AAE3AH00_9FIRM</name>
<proteinExistence type="predicted"/>
<keyword evidence="4" id="KW-0418">Kinase</keyword>
<dbReference type="AlphaFoldDB" id="A0AAE3AH00"/>
<comment type="caution">
    <text evidence="4">The sequence shown here is derived from an EMBL/GenBank/DDBJ whole genome shotgun (WGS) entry which is preliminary data.</text>
</comment>
<keyword evidence="5" id="KW-1185">Reference proteome</keyword>
<evidence type="ECO:0000256" key="1">
    <source>
        <dbReference type="SAM" id="Phobius"/>
    </source>
</evidence>
<evidence type="ECO:0000259" key="3">
    <source>
        <dbReference type="Pfam" id="PF06580"/>
    </source>
</evidence>
<keyword evidence="1" id="KW-0472">Membrane</keyword>
<dbReference type="Proteomes" id="UP001199424">
    <property type="component" value="Unassembled WGS sequence"/>
</dbReference>
<dbReference type="RefSeq" id="WP_308448997.1">
    <property type="nucleotide sequence ID" value="NZ_JAJEQC010000004.1"/>
</dbReference>
<dbReference type="Gene3D" id="3.30.565.10">
    <property type="entry name" value="Histidine kinase-like ATPase, C-terminal domain"/>
    <property type="match status" value="1"/>
</dbReference>
<accession>A0AAE3AH00</accession>
<gene>
    <name evidence="4" type="ORF">LKD31_05815</name>
</gene>
<sequence>MTGKKSISIKHFLRISLAVMLLFLFIISTLYYLFIYTFSRDQFESSFQTFSESIEAQLDAQFRNVEHSVTQLSYFSNMQEILFSKKPLVYLNNISGCNQLWGYLKTSLPIITDVIITSPYGHTFYSGTTGKCRYQKFAEKIIQENKNMSREPFFLTIPPEDDSNQLPQLVYCFPVYNTLLSGYISDEYALGMALIDVNTLVGLSSSEKYVGEIKAILYHNNIVYISREVSQLEMSALHKRTPGKFRIGNVEYTCHTVMLENIDMSMIDMVPTANLLQSSAQIRIIATTVLLGTCACLIFSTWLIQHYISKPINQIIADMQDIQAGIRKSLTLPNLSDLRYLAESINQTLNVLDIANRRQLEMSHTLYQTTLAQKQAQLNAYKNQINPHFLFNTLESMRSMAHHYQVPILENMLTSLSSLFRYSLRSNLVVSLKEELNHVQHYFNVMDMRSPLRYELRVDISSKALSHSLLSMILQPIVENSITHGFQRKRKPCILFIQGQVNEESGILLLKIADNGIGIPLEKIQEIEQRYSQEGEALHNDHIGLDNVLRRLHLFYGKDFRFSLRSQENHYTVITLYIPNFPSEPSR</sequence>
<dbReference type="InterPro" id="IPR050640">
    <property type="entry name" value="Bact_2-comp_sensor_kinase"/>
</dbReference>
<evidence type="ECO:0000313" key="5">
    <source>
        <dbReference type="Proteomes" id="UP001199424"/>
    </source>
</evidence>
<keyword evidence="1" id="KW-1133">Transmembrane helix</keyword>
<dbReference type="InterPro" id="IPR003594">
    <property type="entry name" value="HATPase_dom"/>
</dbReference>